<dbReference type="SUPFAM" id="SSF51735">
    <property type="entry name" value="NAD(P)-binding Rossmann-fold domains"/>
    <property type="match status" value="1"/>
</dbReference>
<dbReference type="Gene3D" id="3.40.50.720">
    <property type="entry name" value="NAD(P)-binding Rossmann-like Domain"/>
    <property type="match status" value="2"/>
</dbReference>
<dbReference type="PANTHER" id="PTHR10366:SF812">
    <property type="entry name" value="VPS9 DOMAIN-CONTAINING PROTEIN"/>
    <property type="match status" value="1"/>
</dbReference>
<dbReference type="OrthoDB" id="40054at2759"/>
<accession>A0A024TBK4</accession>
<sequence length="265" mass="29156">MKAAPPSCSSLLLTRPSKCADASTYYLANDATDADESCWVKQTTVLVAGATGFIASHAIQQLLEKTPYHVHGTVRSLQKPDTFAHLTALSDTSSKPTCWTLTCGQDLVEPAERGTENVIRGAIREASVAGNVYFTEEDRNTRSNLHRNPYYYYSKVCGEKKAWKLLKDVPHKRLVEFYSFLVVGPSMTYAINESIVTFIHVLNGELPAMADLWGIVDVRDVANAHILALTNPRAHGRRILTSQVLSMHDAARTAPPVEAAQVDRA</sequence>
<dbReference type="RefSeq" id="XP_008879808.1">
    <property type="nucleotide sequence ID" value="XM_008881586.1"/>
</dbReference>
<dbReference type="VEuPathDB" id="FungiDB:H310_13922"/>
<keyword evidence="1" id="KW-0560">Oxidoreductase</keyword>
<dbReference type="InterPro" id="IPR036291">
    <property type="entry name" value="NAD(P)-bd_dom_sf"/>
</dbReference>
<reference evidence="2" key="1">
    <citation type="submission" date="2013-12" db="EMBL/GenBank/DDBJ databases">
        <title>The Genome Sequence of Aphanomyces invadans NJM9701.</title>
        <authorList>
            <consortium name="The Broad Institute Genomics Platform"/>
            <person name="Russ C."/>
            <person name="Tyler B."/>
            <person name="van West P."/>
            <person name="Dieguez-Uribeondo J."/>
            <person name="Young S.K."/>
            <person name="Zeng Q."/>
            <person name="Gargeya S."/>
            <person name="Fitzgerald M."/>
            <person name="Abouelleil A."/>
            <person name="Alvarado L."/>
            <person name="Chapman S.B."/>
            <person name="Gainer-Dewar J."/>
            <person name="Goldberg J."/>
            <person name="Griggs A."/>
            <person name="Gujja S."/>
            <person name="Hansen M."/>
            <person name="Howarth C."/>
            <person name="Imamovic A."/>
            <person name="Ireland A."/>
            <person name="Larimer J."/>
            <person name="McCowan C."/>
            <person name="Murphy C."/>
            <person name="Pearson M."/>
            <person name="Poon T.W."/>
            <person name="Priest M."/>
            <person name="Roberts A."/>
            <person name="Saif S."/>
            <person name="Shea T."/>
            <person name="Sykes S."/>
            <person name="Wortman J."/>
            <person name="Nusbaum C."/>
            <person name="Birren B."/>
        </authorList>
    </citation>
    <scope>NUCLEOTIDE SEQUENCE [LARGE SCALE GENOMIC DNA]</scope>
    <source>
        <strain evidence="2">NJM9701</strain>
    </source>
</reference>
<evidence type="ECO:0000256" key="1">
    <source>
        <dbReference type="ARBA" id="ARBA00023002"/>
    </source>
</evidence>
<gene>
    <name evidence="2" type="ORF">H310_13922</name>
</gene>
<evidence type="ECO:0000313" key="2">
    <source>
        <dbReference type="EMBL" id="ETV91540.1"/>
    </source>
</evidence>
<name>A0A024TBK4_9STRA</name>
<proteinExistence type="predicted"/>
<evidence type="ECO:0008006" key="3">
    <source>
        <dbReference type="Google" id="ProtNLM"/>
    </source>
</evidence>
<dbReference type="GO" id="GO:0016616">
    <property type="term" value="F:oxidoreductase activity, acting on the CH-OH group of donors, NAD or NADP as acceptor"/>
    <property type="evidence" value="ECO:0007669"/>
    <property type="project" value="TreeGrafter"/>
</dbReference>
<dbReference type="EMBL" id="KI914009">
    <property type="protein sequence ID" value="ETV91540.1"/>
    <property type="molecule type" value="Genomic_DNA"/>
</dbReference>
<dbReference type="InterPro" id="IPR050425">
    <property type="entry name" value="NAD(P)_dehydrat-like"/>
</dbReference>
<dbReference type="GeneID" id="20090972"/>
<organism evidence="2">
    <name type="scientific">Aphanomyces invadans</name>
    <dbReference type="NCBI Taxonomy" id="157072"/>
    <lineage>
        <taxon>Eukaryota</taxon>
        <taxon>Sar</taxon>
        <taxon>Stramenopiles</taxon>
        <taxon>Oomycota</taxon>
        <taxon>Saprolegniomycetes</taxon>
        <taxon>Saprolegniales</taxon>
        <taxon>Verrucalvaceae</taxon>
        <taxon>Aphanomyces</taxon>
    </lineage>
</organism>
<dbReference type="AlphaFoldDB" id="A0A024TBK4"/>
<dbReference type="PANTHER" id="PTHR10366">
    <property type="entry name" value="NAD DEPENDENT EPIMERASE/DEHYDRATASE"/>
    <property type="match status" value="1"/>
</dbReference>
<dbReference type="STRING" id="157072.A0A024TBK4"/>
<protein>
    <recommendedName>
        <fullName evidence="3">NAD-dependent epimerase/dehydratase domain-containing protein</fullName>
    </recommendedName>
</protein>
<dbReference type="eggNOG" id="KOG1502">
    <property type="taxonomic scope" value="Eukaryota"/>
</dbReference>